<dbReference type="Proteomes" id="UP000198211">
    <property type="component" value="Unassembled WGS sequence"/>
</dbReference>
<evidence type="ECO:0000313" key="1">
    <source>
        <dbReference type="EMBL" id="OWZ04826.1"/>
    </source>
</evidence>
<dbReference type="PANTHER" id="PTHR38052:SF1">
    <property type="entry name" value="ABM DOMAIN-CONTAINING PROTEIN"/>
    <property type="match status" value="1"/>
</dbReference>
<dbReference type="SUPFAM" id="SSF54909">
    <property type="entry name" value="Dimeric alpha+beta barrel"/>
    <property type="match status" value="1"/>
</dbReference>
<dbReference type="Gene3D" id="3.30.70.100">
    <property type="match status" value="1"/>
</dbReference>
<dbReference type="GO" id="GO:0004497">
    <property type="term" value="F:monooxygenase activity"/>
    <property type="evidence" value="ECO:0007669"/>
    <property type="project" value="UniProtKB-KW"/>
</dbReference>
<keyword evidence="2" id="KW-1185">Reference proteome</keyword>
<keyword evidence="1" id="KW-0560">Oxidoreductase</keyword>
<organism evidence="1 2">
    <name type="scientific">Phytophthora megakarya</name>
    <dbReference type="NCBI Taxonomy" id="4795"/>
    <lineage>
        <taxon>Eukaryota</taxon>
        <taxon>Sar</taxon>
        <taxon>Stramenopiles</taxon>
        <taxon>Oomycota</taxon>
        <taxon>Peronosporomycetes</taxon>
        <taxon>Peronosporales</taxon>
        <taxon>Peronosporaceae</taxon>
        <taxon>Phytophthora</taxon>
    </lineage>
</organism>
<keyword evidence="1" id="KW-0503">Monooxygenase</keyword>
<dbReference type="PANTHER" id="PTHR38052">
    <property type="entry name" value="EXPRESSED PROTEIN"/>
    <property type="match status" value="1"/>
</dbReference>
<evidence type="ECO:0000313" key="2">
    <source>
        <dbReference type="Proteomes" id="UP000198211"/>
    </source>
</evidence>
<dbReference type="OrthoDB" id="93251at2759"/>
<dbReference type="InterPro" id="IPR011008">
    <property type="entry name" value="Dimeric_a/b-barrel"/>
</dbReference>
<proteinExistence type="predicted"/>
<name>A0A225VGT4_9STRA</name>
<dbReference type="EMBL" id="NBNE01004753">
    <property type="protein sequence ID" value="OWZ04826.1"/>
    <property type="molecule type" value="Genomic_DNA"/>
</dbReference>
<dbReference type="STRING" id="4795.A0A225VGT4"/>
<reference evidence="2" key="1">
    <citation type="submission" date="2017-03" db="EMBL/GenBank/DDBJ databases">
        <title>Phytopthora megakarya and P. palmivora, two closely related causual agents of cacao black pod achieved similar genome size and gene model numbers by different mechanisms.</title>
        <authorList>
            <person name="Ali S."/>
            <person name="Shao J."/>
            <person name="Larry D.J."/>
            <person name="Kronmiller B."/>
            <person name="Shen D."/>
            <person name="Strem M.D."/>
            <person name="Melnick R.L."/>
            <person name="Guiltinan M.J."/>
            <person name="Tyler B.M."/>
            <person name="Meinhardt L.W."/>
            <person name="Bailey B.A."/>
        </authorList>
    </citation>
    <scope>NUCLEOTIDE SEQUENCE [LARGE SCALE GENOMIC DNA]</scope>
    <source>
        <strain evidence="2">zdho120</strain>
    </source>
</reference>
<gene>
    <name evidence="1" type="ORF">PHMEG_00023202</name>
</gene>
<comment type="caution">
    <text evidence="1">The sequence shown here is derived from an EMBL/GenBank/DDBJ whole genome shotgun (WGS) entry which is preliminary data.</text>
</comment>
<accession>A0A225VGT4</accession>
<protein>
    <submittedName>
        <fullName evidence="1">Antibiotic biosynthesis monooxygenase protein</fullName>
    </submittedName>
</protein>
<dbReference type="AlphaFoldDB" id="A0A225VGT4"/>
<sequence length="101" mass="11363">MVFTIIANLHAKSGEDIEAQLRAKLAEASKTYSADASVLGWYTLHNTDDSRKWTIVKRLDQESSVTKNRDDPEFKAFGASLLPLLENGRDSLTVYQFDEVL</sequence>